<accession>A0A699YPM8</accession>
<sequence length="112" mass="12446">MSRALDLIGTMLRQACTSSTELVLKVMSTAPATVPAAIKSRRTVQLLQVRHSGYLHPGLWCYSELAPTGLRAARRRQTPMAAANVEDGRAETLRREKCMGQNVCHFYRQGCQ</sequence>
<dbReference type="AlphaFoldDB" id="A0A699YPM8"/>
<comment type="caution">
    <text evidence="1">The sequence shown here is derived from an EMBL/GenBank/DDBJ whole genome shotgun (WGS) entry which is preliminary data.</text>
</comment>
<name>A0A699YPM8_HAELA</name>
<dbReference type="EMBL" id="BLLF01000192">
    <property type="protein sequence ID" value="GFH08886.1"/>
    <property type="molecule type" value="Genomic_DNA"/>
</dbReference>
<evidence type="ECO:0000313" key="1">
    <source>
        <dbReference type="EMBL" id="GFH08886.1"/>
    </source>
</evidence>
<proteinExistence type="predicted"/>
<organism evidence="1 2">
    <name type="scientific">Haematococcus lacustris</name>
    <name type="common">Green alga</name>
    <name type="synonym">Haematococcus pluvialis</name>
    <dbReference type="NCBI Taxonomy" id="44745"/>
    <lineage>
        <taxon>Eukaryota</taxon>
        <taxon>Viridiplantae</taxon>
        <taxon>Chlorophyta</taxon>
        <taxon>core chlorophytes</taxon>
        <taxon>Chlorophyceae</taxon>
        <taxon>CS clade</taxon>
        <taxon>Chlamydomonadales</taxon>
        <taxon>Haematococcaceae</taxon>
        <taxon>Haematococcus</taxon>
    </lineage>
</organism>
<reference evidence="1 2" key="1">
    <citation type="submission" date="2020-02" db="EMBL/GenBank/DDBJ databases">
        <title>Draft genome sequence of Haematococcus lacustris strain NIES-144.</title>
        <authorList>
            <person name="Morimoto D."/>
            <person name="Nakagawa S."/>
            <person name="Yoshida T."/>
            <person name="Sawayama S."/>
        </authorList>
    </citation>
    <scope>NUCLEOTIDE SEQUENCE [LARGE SCALE GENOMIC DNA]</scope>
    <source>
        <strain evidence="1 2">NIES-144</strain>
    </source>
</reference>
<protein>
    <submittedName>
        <fullName evidence="1">Uncharacterized protein</fullName>
    </submittedName>
</protein>
<dbReference type="Proteomes" id="UP000485058">
    <property type="component" value="Unassembled WGS sequence"/>
</dbReference>
<evidence type="ECO:0000313" key="2">
    <source>
        <dbReference type="Proteomes" id="UP000485058"/>
    </source>
</evidence>
<gene>
    <name evidence="1" type="ORF">HaLaN_03925</name>
</gene>
<keyword evidence="2" id="KW-1185">Reference proteome</keyword>